<evidence type="ECO:0000256" key="7">
    <source>
        <dbReference type="HAMAP-Rule" id="MF_01895"/>
    </source>
</evidence>
<dbReference type="EMBL" id="AP014631">
    <property type="protein sequence ID" value="BAP39341.1"/>
    <property type="molecule type" value="Genomic_DNA"/>
</dbReference>
<dbReference type="PANTHER" id="PTHR23355">
    <property type="entry name" value="RIBONUCLEASE"/>
    <property type="match status" value="1"/>
</dbReference>
<evidence type="ECO:0000313" key="9">
    <source>
        <dbReference type="EMBL" id="BAP39341.1"/>
    </source>
</evidence>
<feature type="domain" description="S1 motif" evidence="8">
    <location>
        <begin position="642"/>
        <end position="719"/>
    </location>
</feature>
<dbReference type="NCBIfam" id="TIGR02063">
    <property type="entry name" value="RNase_R"/>
    <property type="match status" value="1"/>
</dbReference>
<dbReference type="InterPro" id="IPR004476">
    <property type="entry name" value="RNase_II/RNase_R"/>
</dbReference>
<evidence type="ECO:0000256" key="2">
    <source>
        <dbReference type="ARBA" id="ARBA00022490"/>
    </source>
</evidence>
<evidence type="ECO:0000256" key="1">
    <source>
        <dbReference type="ARBA" id="ARBA00001849"/>
    </source>
</evidence>
<dbReference type="InterPro" id="IPR003029">
    <property type="entry name" value="S1_domain"/>
</dbReference>
<accession>A0A077L694</accession>
<dbReference type="Pfam" id="PF00773">
    <property type="entry name" value="RNB"/>
    <property type="match status" value="1"/>
</dbReference>
<dbReference type="InterPro" id="IPR011805">
    <property type="entry name" value="RNase_R"/>
</dbReference>
<evidence type="ECO:0000259" key="8">
    <source>
        <dbReference type="PROSITE" id="PS50126"/>
    </source>
</evidence>
<dbReference type="InterPro" id="IPR050180">
    <property type="entry name" value="RNR_Ribonuclease"/>
</dbReference>
<keyword evidence="3 7" id="KW-0540">Nuclease</keyword>
<keyword evidence="10" id="KW-1185">Reference proteome</keyword>
<dbReference type="InterPro" id="IPR022966">
    <property type="entry name" value="RNase_II/R_CS"/>
</dbReference>
<dbReference type="InterPro" id="IPR012340">
    <property type="entry name" value="NA-bd_OB-fold"/>
</dbReference>
<comment type="catalytic activity">
    <reaction evidence="1 7">
        <text>Exonucleolytic cleavage in the 3'- to 5'-direction to yield nucleoside 5'-phosphates.</text>
        <dbReference type="EC" id="3.1.13.1"/>
    </reaction>
</comment>
<dbReference type="HAMAP" id="MF_01895">
    <property type="entry name" value="RNase_R"/>
    <property type="match status" value="1"/>
</dbReference>
<gene>
    <name evidence="9" type="primary">vacB</name>
    <name evidence="7" type="synonym">rnr</name>
    <name evidence="9" type="ORF">MCAN360_0042</name>
</gene>
<sequence>MFDKQTKMKFKNENIKSLDSEEILEFIQKNPLGLSFLEIVKKLKIHANLNKELSSLLKKLLEQNKIEINRNDKYYPIFFLKEVEKEISITNKRLGFIDFDDQDNTKNNSAIVLPFEIKNVLNGDLVSARIFYYYNENNEILYKAKINKIIKHKKNIVVGTIKKNSKNKYYFEALNDRDKANFEILNQFQIPKNITNKDVVEILILDVDKKYIIARFNKILSSIDDFNYPFKKIFSENEIQLEFNKDLLNEAKQLPQLVSDYEISQRKDLRNLLTVTIDGLDTKDFDDAISCYVLPNKNIKLFIHIADVSHYVKEESLIDNEALKRGTSIYLPDKVIPMLPFELSNGICSLNPNVDRCTMTLELEINEKGENVDYEIYESVINSNYRLTYNQVNEYFERKINLPDELKTLLDNSRTISKIIRKSKLDEGYVNFEIKEPKIIIENNKVVDIKLHEEGESENMIEDFMVRANETIAFIMEKNNIPSIYRIHDKPSYEKLIELQELIKFSNFKNINVPFDGEPLSFSLMVQKIKEKKLDEYMKSAFLRTMQKAIYSSNNIGHFGLASKQYSHFTSPIRRYPDLLLHRLIKQYLFKNKKLSENEFNDLKNKIEQIAISNSESEKTAMTIERDIVDIRKTEFFDNLKNKIFLATVISIEKFGVFFNINEYQTSVLIRFENLDDQIVKKSNFEAKGNKYHFKVGKDYKIQITGIEREKGNINAKLC</sequence>
<keyword evidence="5 7" id="KW-0269">Exonuclease</keyword>
<evidence type="ECO:0000256" key="4">
    <source>
        <dbReference type="ARBA" id="ARBA00022801"/>
    </source>
</evidence>
<organism evidence="9 10">
    <name type="scientific">Metamycoplasma canadense</name>
    <dbReference type="NCBI Taxonomy" id="29554"/>
    <lineage>
        <taxon>Bacteria</taxon>
        <taxon>Bacillati</taxon>
        <taxon>Mycoplasmatota</taxon>
        <taxon>Mycoplasmoidales</taxon>
        <taxon>Metamycoplasmataceae</taxon>
        <taxon>Metamycoplasma</taxon>
    </lineage>
</organism>
<comment type="function">
    <text evidence="7">3'-5' exoribonuclease that releases 5'-nucleoside monophosphates and is involved in maturation of structured RNAs.</text>
</comment>
<keyword evidence="4 7" id="KW-0378">Hydrolase</keyword>
<dbReference type="PANTHER" id="PTHR23355:SF9">
    <property type="entry name" value="DIS3-LIKE EXONUCLEASE 2"/>
    <property type="match status" value="1"/>
</dbReference>
<dbReference type="KEGG" id="mcan:MCAN360_0042"/>
<evidence type="ECO:0000313" key="10">
    <source>
        <dbReference type="Proteomes" id="UP000031641"/>
    </source>
</evidence>
<dbReference type="GO" id="GO:0006402">
    <property type="term" value="P:mRNA catabolic process"/>
    <property type="evidence" value="ECO:0007669"/>
    <property type="project" value="TreeGrafter"/>
</dbReference>
<keyword evidence="2 7" id="KW-0963">Cytoplasm</keyword>
<name>A0A077L694_9BACT</name>
<dbReference type="Proteomes" id="UP000031641">
    <property type="component" value="Chromosome"/>
</dbReference>
<dbReference type="GO" id="GO:0003723">
    <property type="term" value="F:RNA binding"/>
    <property type="evidence" value="ECO:0007669"/>
    <property type="project" value="UniProtKB-UniRule"/>
</dbReference>
<evidence type="ECO:0000256" key="5">
    <source>
        <dbReference type="ARBA" id="ARBA00022839"/>
    </source>
</evidence>
<protein>
    <recommendedName>
        <fullName evidence="7">Ribonuclease R</fullName>
        <shortName evidence="7">RNase R</shortName>
        <ecNumber evidence="7">3.1.13.1</ecNumber>
    </recommendedName>
</protein>
<dbReference type="SUPFAM" id="SSF50249">
    <property type="entry name" value="Nucleic acid-binding proteins"/>
    <property type="match status" value="2"/>
</dbReference>
<dbReference type="STRING" id="29554.MCAN360_0042"/>
<dbReference type="PROSITE" id="PS50126">
    <property type="entry name" value="S1"/>
    <property type="match status" value="1"/>
</dbReference>
<dbReference type="GO" id="GO:0005829">
    <property type="term" value="C:cytosol"/>
    <property type="evidence" value="ECO:0007669"/>
    <property type="project" value="TreeGrafter"/>
</dbReference>
<comment type="subcellular location">
    <subcellularLocation>
        <location evidence="7">Cytoplasm</location>
    </subcellularLocation>
</comment>
<dbReference type="HOGENOM" id="CLU_002333_4_1_14"/>
<dbReference type="GO" id="GO:0008859">
    <property type="term" value="F:exoribonuclease II activity"/>
    <property type="evidence" value="ECO:0007669"/>
    <property type="project" value="UniProtKB-UniRule"/>
</dbReference>
<reference evidence="10" key="1">
    <citation type="journal article" date="2014" name="Genome Announc.">
        <title>Complete Genome Sequence of Mycoplasma canadense Strain HAZ 360_1 from Bovine Mastitic Milk in Japan.</title>
        <authorList>
            <person name="Hata E."/>
        </authorList>
    </citation>
    <scope>NUCLEOTIDE SEQUENCE [LARGE SCALE GENOMIC DNA]</scope>
    <source>
        <strain evidence="10">HAZ360_1</strain>
    </source>
</reference>
<dbReference type="NCBIfam" id="TIGR00358">
    <property type="entry name" value="3_prime_RNase"/>
    <property type="match status" value="1"/>
</dbReference>
<evidence type="ECO:0000256" key="6">
    <source>
        <dbReference type="ARBA" id="ARBA00022884"/>
    </source>
</evidence>
<dbReference type="EC" id="3.1.13.1" evidence="7"/>
<proteinExistence type="inferred from homology"/>
<dbReference type="SMART" id="SM00955">
    <property type="entry name" value="RNB"/>
    <property type="match status" value="1"/>
</dbReference>
<dbReference type="Gene3D" id="2.40.50.140">
    <property type="entry name" value="Nucleic acid-binding proteins"/>
    <property type="match status" value="1"/>
</dbReference>
<dbReference type="InterPro" id="IPR001900">
    <property type="entry name" value="RNase_II/R"/>
</dbReference>
<evidence type="ECO:0000256" key="3">
    <source>
        <dbReference type="ARBA" id="ARBA00022722"/>
    </source>
</evidence>
<dbReference type="AlphaFoldDB" id="A0A077L694"/>
<comment type="similarity">
    <text evidence="7">Belongs to the RNR ribonuclease family. RNase R subfamily.</text>
</comment>
<keyword evidence="6 7" id="KW-0694">RNA-binding</keyword>
<dbReference type="PROSITE" id="PS01175">
    <property type="entry name" value="RIBONUCLEASE_II"/>
    <property type="match status" value="1"/>
</dbReference>